<evidence type="ECO:0008006" key="6">
    <source>
        <dbReference type="Google" id="ProtNLM"/>
    </source>
</evidence>
<dbReference type="EMBL" id="JANEYF010001287">
    <property type="protein sequence ID" value="KAJ8964954.1"/>
    <property type="molecule type" value="Genomic_DNA"/>
</dbReference>
<protein>
    <recommendedName>
        <fullName evidence="6">Protein saal1</fullName>
    </recommendedName>
</protein>
<name>A0AAV8ZJS8_9CUCU</name>
<dbReference type="GO" id="GO:0005654">
    <property type="term" value="C:nucleoplasm"/>
    <property type="evidence" value="ECO:0007669"/>
    <property type="project" value="TreeGrafter"/>
</dbReference>
<sequence>MYQPLTMEVNDYDKNKKNENPSGNYQAASNTNACDLDEETNTKLRGDAIGDTLYSQSFVLKTLLTFSDLKWDEEIEEDLCFLWDMTVEKDVCKYLFEISFPSLACSTIDKCTENRFIEIVIGILANILCADCDKNITEEEIHIILKELDTADSLILIQLARFISTIAHMFQELPFISENILNKIKFILCNSTNNDLLLKTLEAVAKLTSSYKLEKSLINLDIINSSLTAYRSIIINENHFELDTRDKQLACRHMLEIVSNVCSYITRFDDNELLLEFKKMFKCIY</sequence>
<proteinExistence type="inferred from homology"/>
<evidence type="ECO:0000313" key="4">
    <source>
        <dbReference type="EMBL" id="KAJ8964954.1"/>
    </source>
</evidence>
<evidence type="ECO:0000313" key="5">
    <source>
        <dbReference type="Proteomes" id="UP001162156"/>
    </source>
</evidence>
<evidence type="ECO:0000256" key="3">
    <source>
        <dbReference type="ARBA" id="ARBA00038401"/>
    </source>
</evidence>
<comment type="subcellular location">
    <subcellularLocation>
        <location evidence="1">Nucleus</location>
    </subcellularLocation>
</comment>
<evidence type="ECO:0000256" key="1">
    <source>
        <dbReference type="ARBA" id="ARBA00004123"/>
    </source>
</evidence>
<comment type="caution">
    <text evidence="4">The sequence shown here is derived from an EMBL/GenBank/DDBJ whole genome shotgun (WGS) entry which is preliminary data.</text>
</comment>
<dbReference type="Proteomes" id="UP001162156">
    <property type="component" value="Unassembled WGS sequence"/>
</dbReference>
<accession>A0AAV8ZJS8</accession>
<dbReference type="PANTHER" id="PTHR23424:SF23">
    <property type="entry name" value="PROTEIN SAAL1"/>
    <property type="match status" value="1"/>
</dbReference>
<comment type="similarity">
    <text evidence="3">Belongs to the SAAL1 family.</text>
</comment>
<gene>
    <name evidence="4" type="ORF">NQ314_004509</name>
</gene>
<dbReference type="PANTHER" id="PTHR23424">
    <property type="entry name" value="SERUM AMYLOID A"/>
    <property type="match status" value="1"/>
</dbReference>
<keyword evidence="2" id="KW-0539">Nucleus</keyword>
<reference evidence="4" key="1">
    <citation type="journal article" date="2023" name="Insect Mol. Biol.">
        <title>Genome sequencing provides insights into the evolution of gene families encoding plant cell wall-degrading enzymes in longhorned beetles.</title>
        <authorList>
            <person name="Shin N.R."/>
            <person name="Okamura Y."/>
            <person name="Kirsch R."/>
            <person name="Pauchet Y."/>
        </authorList>
    </citation>
    <scope>NUCLEOTIDE SEQUENCE</scope>
    <source>
        <strain evidence="4">RBIC_L_NR</strain>
    </source>
</reference>
<keyword evidence="5" id="KW-1185">Reference proteome</keyword>
<dbReference type="InterPro" id="IPR052464">
    <property type="entry name" value="Synovial_Prolif_Regulator"/>
</dbReference>
<organism evidence="4 5">
    <name type="scientific">Rhamnusium bicolor</name>
    <dbReference type="NCBI Taxonomy" id="1586634"/>
    <lineage>
        <taxon>Eukaryota</taxon>
        <taxon>Metazoa</taxon>
        <taxon>Ecdysozoa</taxon>
        <taxon>Arthropoda</taxon>
        <taxon>Hexapoda</taxon>
        <taxon>Insecta</taxon>
        <taxon>Pterygota</taxon>
        <taxon>Neoptera</taxon>
        <taxon>Endopterygota</taxon>
        <taxon>Coleoptera</taxon>
        <taxon>Polyphaga</taxon>
        <taxon>Cucujiformia</taxon>
        <taxon>Chrysomeloidea</taxon>
        <taxon>Cerambycidae</taxon>
        <taxon>Lepturinae</taxon>
        <taxon>Rhagiini</taxon>
        <taxon>Rhamnusium</taxon>
    </lineage>
</organism>
<evidence type="ECO:0000256" key="2">
    <source>
        <dbReference type="ARBA" id="ARBA00023242"/>
    </source>
</evidence>
<dbReference type="AlphaFoldDB" id="A0AAV8ZJS8"/>